<keyword evidence="1" id="KW-0175">Coiled coil</keyword>
<dbReference type="EMBL" id="SBJO01000044">
    <property type="protein sequence ID" value="KAF9764008.1"/>
    <property type="molecule type" value="Genomic_DNA"/>
</dbReference>
<sequence>MAQKGISRSKQTHKIVANEPSNIFEYSMIQRKPVRVVDFNELVSSSKQKIAEESQKRVKRRKKAEARKFVNFDDLIKKDITSNLDTNTKGTIDKDISLDLKTEPVSEIAKPIPNKPEIATKLPHRTFSARVLSTLNDQSTINDLIKSYVVEKQKRSKSLYLENLKDKLFIDNVTIEDIDLEKEVTNLDLQIEEINKQDQLWKEIKENVSKENSFSTTSLEDLCNRYKKCINKDFRTQLDEEILKVDRKIKEKLARLEFLKDSVSLNIKNIKTKVDEEEKKIFNLTENGSDLDTMVLLKAITRSK</sequence>
<evidence type="ECO:0000313" key="2">
    <source>
        <dbReference type="EMBL" id="KAF9764008.1"/>
    </source>
</evidence>
<feature type="coiled-coil region" evidence="1">
    <location>
        <begin position="260"/>
        <end position="287"/>
    </location>
</feature>
<name>A0A9P6KZP5_9MICR</name>
<evidence type="ECO:0000256" key="1">
    <source>
        <dbReference type="SAM" id="Coils"/>
    </source>
</evidence>
<protein>
    <submittedName>
        <fullName evidence="2">Uncharacterized protein</fullName>
    </submittedName>
</protein>
<evidence type="ECO:0000313" key="3">
    <source>
        <dbReference type="Proteomes" id="UP000740883"/>
    </source>
</evidence>
<dbReference type="OrthoDB" id="10550643at2759"/>
<organism evidence="2 3">
    <name type="scientific">Nosema granulosis</name>
    <dbReference type="NCBI Taxonomy" id="83296"/>
    <lineage>
        <taxon>Eukaryota</taxon>
        <taxon>Fungi</taxon>
        <taxon>Fungi incertae sedis</taxon>
        <taxon>Microsporidia</taxon>
        <taxon>Nosematidae</taxon>
        <taxon>Nosema</taxon>
    </lineage>
</organism>
<dbReference type="Proteomes" id="UP000740883">
    <property type="component" value="Unassembled WGS sequence"/>
</dbReference>
<reference evidence="2 3" key="1">
    <citation type="journal article" date="2020" name="Genome Biol. Evol.">
        <title>Comparative genomics of strictly vertically transmitted, feminizing microsporidia endosymbionts of amphipod crustaceans.</title>
        <authorList>
            <person name="Cormier A."/>
            <person name="Chebbi M.A."/>
            <person name="Giraud I."/>
            <person name="Wattier R."/>
            <person name="Teixeira M."/>
            <person name="Gilbert C."/>
            <person name="Rigaud T."/>
            <person name="Cordaux R."/>
        </authorList>
    </citation>
    <scope>NUCLEOTIDE SEQUENCE [LARGE SCALE GENOMIC DNA]</scope>
    <source>
        <strain evidence="2 3">Ou3-Ou53</strain>
    </source>
</reference>
<comment type="caution">
    <text evidence="2">The sequence shown here is derived from an EMBL/GenBank/DDBJ whole genome shotgun (WGS) entry which is preliminary data.</text>
</comment>
<accession>A0A9P6KZP5</accession>
<proteinExistence type="predicted"/>
<keyword evidence="3" id="KW-1185">Reference proteome</keyword>
<dbReference type="AlphaFoldDB" id="A0A9P6KZP5"/>
<gene>
    <name evidence="2" type="ORF">NGRA_0907</name>
</gene>